<evidence type="ECO:0008006" key="3">
    <source>
        <dbReference type="Google" id="ProtNLM"/>
    </source>
</evidence>
<dbReference type="EMBL" id="CAXJRC010000011">
    <property type="protein sequence ID" value="CAL2106002.1"/>
    <property type="molecule type" value="Genomic_DNA"/>
</dbReference>
<evidence type="ECO:0000313" key="1">
    <source>
        <dbReference type="EMBL" id="CAL2106002.1"/>
    </source>
</evidence>
<gene>
    <name evidence="1" type="ORF">T190115A13A_10158</name>
</gene>
<accession>A0ABP1F6G8</accession>
<reference evidence="1 2" key="1">
    <citation type="submission" date="2024-05" db="EMBL/GenBank/DDBJ databases">
        <authorList>
            <person name="Duchaud E."/>
        </authorList>
    </citation>
    <scope>NUCLEOTIDE SEQUENCE [LARGE SCALE GENOMIC DNA]</scope>
    <source>
        <strain evidence="1">Ena-SAMPLE-TAB-13-05-2024-13:56:06:370-140305</strain>
    </source>
</reference>
<keyword evidence="2" id="KW-1185">Reference proteome</keyword>
<evidence type="ECO:0000313" key="2">
    <source>
        <dbReference type="Proteomes" id="UP001497602"/>
    </source>
</evidence>
<dbReference type="Proteomes" id="UP001497602">
    <property type="component" value="Unassembled WGS sequence"/>
</dbReference>
<comment type="caution">
    <text evidence="1">The sequence shown here is derived from an EMBL/GenBank/DDBJ whole genome shotgun (WGS) entry which is preliminary data.</text>
</comment>
<proteinExistence type="predicted"/>
<sequence length="47" mass="5342">MKKIENYGVQELSISQVKEINGGGFWDLIGDAWRVFNGSYGKARYSE</sequence>
<protein>
    <recommendedName>
        <fullName evidence="3">Bacteriocin-type signal sequence</fullName>
    </recommendedName>
</protein>
<organism evidence="1 2">
    <name type="scientific">Tenacibaculum vairaonense</name>
    <dbReference type="NCBI Taxonomy" id="3137860"/>
    <lineage>
        <taxon>Bacteria</taxon>
        <taxon>Pseudomonadati</taxon>
        <taxon>Bacteroidota</taxon>
        <taxon>Flavobacteriia</taxon>
        <taxon>Flavobacteriales</taxon>
        <taxon>Flavobacteriaceae</taxon>
        <taxon>Tenacibaculum</taxon>
    </lineage>
</organism>
<dbReference type="RefSeq" id="WP_348737818.1">
    <property type="nucleotide sequence ID" value="NZ_CAXJRC010000011.1"/>
</dbReference>
<name>A0ABP1F6G8_9FLAO</name>